<evidence type="ECO:0000313" key="6">
    <source>
        <dbReference type="EMBL" id="MBD2699914.1"/>
    </source>
</evidence>
<dbReference type="Pfam" id="PF07696">
    <property type="entry name" value="7TMR-DISMED2"/>
    <property type="match status" value="1"/>
</dbReference>
<dbReference type="PANTHER" id="PTHR34220">
    <property type="entry name" value="SENSOR HISTIDINE KINASE YPDA"/>
    <property type="match status" value="1"/>
</dbReference>
<sequence length="626" mass="71282">MWKPVLCLLCLIPVFAQTQPVVRLADGQATPLPGKAVQVLIDKSGKLSFEQIRSTEYSRRFLPNNGASLAFGSSNAVIWLRFRAVADQPGDWLLESTNYMINDLRFYSISERSGKLHISQQGSHFLDSPKDIQHNLTYFRPFPFSTTSDTVTCYLRVWNAMPLVLPMRFITVRQMAEESHRNDLFHGLLFGILMAMALYNGFLLIAIRDVAYLYYVAYVLFILLATDIGGYTNELVMAKFFPQYSFYASVVYSLALVFILLFARRFLDTPRHSMRINQGITCLLVACSLPQLFIILGFRVQASIVMEGLIIATAIYLWCIGIYLLMRGVREARFYVLAWSIFFLSAVMFVAQLNGLLPQNLLTVNGVRVGTALETVLLSFALADRINVYRRENFQAQTQLFESIREREQTKTKLAETENKLLRAQINPHFLFNSLNSIQRFILSKEPLIASDYLGKFANLMRFNLDQSRSATTLLQREIEMLTVYLQLESLRFNGRFTYCIDVAPDLNTYAVSIPGMMLQPFVENAIWHGVMHKPDNGHICINFTQLTVSRLRCTVEDNGVGRKRSAELESVNRIRHRSAGLSLTTERLALLNEDHYVGNPLVIDDLYQNDGTSAGTRVTIDLPTY</sequence>
<evidence type="ECO:0000256" key="2">
    <source>
        <dbReference type="SAM" id="SignalP"/>
    </source>
</evidence>
<keyword evidence="6" id="KW-0808">Transferase</keyword>
<feature type="domain" description="7TM-DISM receptor extracellular" evidence="4">
    <location>
        <begin position="183"/>
        <end position="385"/>
    </location>
</feature>
<dbReference type="PANTHER" id="PTHR34220:SF7">
    <property type="entry name" value="SENSOR HISTIDINE KINASE YPDA"/>
    <property type="match status" value="1"/>
</dbReference>
<name>A0A927AMI6_9BACT</name>
<dbReference type="GO" id="GO:0000155">
    <property type="term" value="F:phosphorelay sensor kinase activity"/>
    <property type="evidence" value="ECO:0007669"/>
    <property type="project" value="InterPro"/>
</dbReference>
<dbReference type="InterPro" id="IPR011622">
    <property type="entry name" value="7TMR_DISM_rcpt_extracell_dom2"/>
</dbReference>
<keyword evidence="2" id="KW-0732">Signal</keyword>
<gene>
    <name evidence="6" type="ORF">IC229_04665</name>
</gene>
<feature type="transmembrane region" description="Helical" evidence="1">
    <location>
        <begin position="279"/>
        <end position="298"/>
    </location>
</feature>
<feature type="signal peptide" evidence="2">
    <location>
        <begin position="1"/>
        <end position="18"/>
    </location>
</feature>
<feature type="transmembrane region" description="Helical" evidence="1">
    <location>
        <begin position="304"/>
        <end position="325"/>
    </location>
</feature>
<keyword evidence="6" id="KW-0418">Kinase</keyword>
<accession>A0A927AMI6</accession>
<evidence type="ECO:0000259" key="3">
    <source>
        <dbReference type="Pfam" id="PF06580"/>
    </source>
</evidence>
<protein>
    <submittedName>
        <fullName evidence="6">Histidine kinase</fullName>
    </submittedName>
</protein>
<feature type="domain" description="7TM-DISM receptor extracellular" evidence="5">
    <location>
        <begin position="34"/>
        <end position="170"/>
    </location>
</feature>
<keyword evidence="1" id="KW-0812">Transmembrane</keyword>
<dbReference type="Gene3D" id="2.60.40.2380">
    <property type="match status" value="1"/>
</dbReference>
<dbReference type="InterPro" id="IPR050640">
    <property type="entry name" value="Bact_2-comp_sensor_kinase"/>
</dbReference>
<reference evidence="6" key="1">
    <citation type="submission" date="2020-09" db="EMBL/GenBank/DDBJ databases">
        <authorList>
            <person name="Kim M.K."/>
        </authorList>
    </citation>
    <scope>NUCLEOTIDE SEQUENCE</scope>
    <source>
        <strain evidence="6">BT702</strain>
    </source>
</reference>
<comment type="caution">
    <text evidence="6">The sequence shown here is derived from an EMBL/GenBank/DDBJ whole genome shotgun (WGS) entry which is preliminary data.</text>
</comment>
<feature type="transmembrane region" description="Helical" evidence="1">
    <location>
        <begin position="244"/>
        <end position="267"/>
    </location>
</feature>
<dbReference type="Proteomes" id="UP000598820">
    <property type="component" value="Unassembled WGS sequence"/>
</dbReference>
<keyword evidence="1" id="KW-0472">Membrane</keyword>
<dbReference type="EMBL" id="JACWZY010000002">
    <property type="protein sequence ID" value="MBD2699914.1"/>
    <property type="molecule type" value="Genomic_DNA"/>
</dbReference>
<dbReference type="InterPro" id="IPR036890">
    <property type="entry name" value="HATPase_C_sf"/>
</dbReference>
<evidence type="ECO:0000313" key="7">
    <source>
        <dbReference type="Proteomes" id="UP000598820"/>
    </source>
</evidence>
<feature type="chain" id="PRO_5036743451" evidence="2">
    <location>
        <begin position="19"/>
        <end position="626"/>
    </location>
</feature>
<dbReference type="GO" id="GO:0016020">
    <property type="term" value="C:membrane"/>
    <property type="evidence" value="ECO:0007669"/>
    <property type="project" value="InterPro"/>
</dbReference>
<keyword evidence="1" id="KW-1133">Transmembrane helix</keyword>
<feature type="transmembrane region" description="Helical" evidence="1">
    <location>
        <begin position="184"/>
        <end position="205"/>
    </location>
</feature>
<dbReference type="InterPro" id="IPR011623">
    <property type="entry name" value="7TMR_DISM_rcpt_extracell_dom1"/>
</dbReference>
<feature type="transmembrane region" description="Helical" evidence="1">
    <location>
        <begin position="332"/>
        <end position="353"/>
    </location>
</feature>
<dbReference type="AlphaFoldDB" id="A0A927AMI6"/>
<dbReference type="RefSeq" id="WP_190885748.1">
    <property type="nucleotide sequence ID" value="NZ_JACWZY010000002.1"/>
</dbReference>
<dbReference type="Pfam" id="PF07695">
    <property type="entry name" value="7TMR-DISM_7TM"/>
    <property type="match status" value="1"/>
</dbReference>
<evidence type="ECO:0000259" key="4">
    <source>
        <dbReference type="Pfam" id="PF07695"/>
    </source>
</evidence>
<keyword evidence="7" id="KW-1185">Reference proteome</keyword>
<dbReference type="InterPro" id="IPR010559">
    <property type="entry name" value="Sig_transdc_His_kin_internal"/>
</dbReference>
<dbReference type="Pfam" id="PF06580">
    <property type="entry name" value="His_kinase"/>
    <property type="match status" value="1"/>
</dbReference>
<proteinExistence type="predicted"/>
<dbReference type="Gene3D" id="3.30.565.10">
    <property type="entry name" value="Histidine kinase-like ATPase, C-terminal domain"/>
    <property type="match status" value="1"/>
</dbReference>
<dbReference type="SUPFAM" id="SSF55874">
    <property type="entry name" value="ATPase domain of HSP90 chaperone/DNA topoisomerase II/histidine kinase"/>
    <property type="match status" value="1"/>
</dbReference>
<feature type="domain" description="Signal transduction histidine kinase internal region" evidence="3">
    <location>
        <begin position="418"/>
        <end position="497"/>
    </location>
</feature>
<feature type="transmembrane region" description="Helical" evidence="1">
    <location>
        <begin position="212"/>
        <end position="232"/>
    </location>
</feature>
<organism evidence="6 7">
    <name type="scientific">Spirosoma profusum</name>
    <dbReference type="NCBI Taxonomy" id="2771354"/>
    <lineage>
        <taxon>Bacteria</taxon>
        <taxon>Pseudomonadati</taxon>
        <taxon>Bacteroidota</taxon>
        <taxon>Cytophagia</taxon>
        <taxon>Cytophagales</taxon>
        <taxon>Cytophagaceae</taxon>
        <taxon>Spirosoma</taxon>
    </lineage>
</organism>
<evidence type="ECO:0000259" key="5">
    <source>
        <dbReference type="Pfam" id="PF07696"/>
    </source>
</evidence>
<evidence type="ECO:0000256" key="1">
    <source>
        <dbReference type="SAM" id="Phobius"/>
    </source>
</evidence>